<dbReference type="PANTHER" id="PTHR30160">
    <property type="entry name" value="TETRAACYLDISACCHARIDE 4'-KINASE-RELATED"/>
    <property type="match status" value="1"/>
</dbReference>
<name>A0A2M7M2V9_9BACT</name>
<dbReference type="GO" id="GO:0008713">
    <property type="term" value="F:ADP-heptose-lipopolysaccharide heptosyltransferase activity"/>
    <property type="evidence" value="ECO:0007669"/>
    <property type="project" value="TreeGrafter"/>
</dbReference>
<evidence type="ECO:0000313" key="4">
    <source>
        <dbReference type="Proteomes" id="UP000229703"/>
    </source>
</evidence>
<evidence type="ECO:0000256" key="2">
    <source>
        <dbReference type="ARBA" id="ARBA00022679"/>
    </source>
</evidence>
<keyword evidence="1" id="KW-0328">Glycosyltransferase</keyword>
<comment type="caution">
    <text evidence="3">The sequence shown here is derived from an EMBL/GenBank/DDBJ whole genome shotgun (WGS) entry which is preliminary data.</text>
</comment>
<dbReference type="EMBL" id="PFJK01000225">
    <property type="protein sequence ID" value="PIX77015.1"/>
    <property type="molecule type" value="Genomic_DNA"/>
</dbReference>
<proteinExistence type="predicted"/>
<dbReference type="PANTHER" id="PTHR30160:SF7">
    <property type="entry name" value="ADP-HEPTOSE--LPS HEPTOSYLTRANSFERASE 2"/>
    <property type="match status" value="1"/>
</dbReference>
<dbReference type="SUPFAM" id="SSF53756">
    <property type="entry name" value="UDP-Glycosyltransferase/glycogen phosphorylase"/>
    <property type="match status" value="1"/>
</dbReference>
<gene>
    <name evidence="3" type="ORF">COZ37_04900</name>
</gene>
<reference evidence="4" key="1">
    <citation type="submission" date="2017-09" db="EMBL/GenBank/DDBJ databases">
        <title>Depth-based differentiation of microbial function through sediment-hosted aquifers and enrichment of novel symbionts in the deep terrestrial subsurface.</title>
        <authorList>
            <person name="Probst A.J."/>
            <person name="Ladd B."/>
            <person name="Jarett J.K."/>
            <person name="Geller-Mcgrath D.E."/>
            <person name="Sieber C.M.K."/>
            <person name="Emerson J.B."/>
            <person name="Anantharaman K."/>
            <person name="Thomas B.C."/>
            <person name="Malmstrom R."/>
            <person name="Stieglmeier M."/>
            <person name="Klingl A."/>
            <person name="Woyke T."/>
            <person name="Ryan C.M."/>
            <person name="Banfield J.F."/>
        </authorList>
    </citation>
    <scope>NUCLEOTIDE SEQUENCE [LARGE SCALE GENOMIC DNA]</scope>
</reference>
<organism evidence="3 4">
    <name type="scientific">bacterium (Candidatus Ratteibacteria) CG_4_10_14_3_um_filter_41_18</name>
    <dbReference type="NCBI Taxonomy" id="2014287"/>
    <lineage>
        <taxon>Bacteria</taxon>
        <taxon>Candidatus Ratteibacteria</taxon>
    </lineage>
</organism>
<dbReference type="Gene3D" id="3.40.50.2000">
    <property type="entry name" value="Glycogen Phosphorylase B"/>
    <property type="match status" value="2"/>
</dbReference>
<sequence length="376" mass="41519">MRIEKIKKILIVMLGGIGDMILLTPALKALRKEFPESHLALLSEPDGAKEVVEGSRLVDEIILRDKGFFKLLGSLRRKRFDSVIAATGMNPVKTGLLALFIGAKHRLGEDIKGKGYFYNLKINYDENLHEVEGNIRLVERLGLKVEDKSLFIRITEEDKESASNFLRSQNIKEDNLLYGISKLPPPISGGSTPLEGVLIPPDGGEGCDLIIGIHPGSGIYQANFKRWFPERFARVADRLIKTYNAQVIIFGGKQEISLAERVASLMKKNPIIAAGKTTLGETAALIERCNLFITNDSGLMHIACAVKTPVVAIFGPTDYRKTGPYSINSAIIRKNLPCSPCYQRGKVKCKELDCFKLITVEEVLEAAERVLGKIVG</sequence>
<dbReference type="AlphaFoldDB" id="A0A2M7M2V9"/>
<evidence type="ECO:0000313" key="3">
    <source>
        <dbReference type="EMBL" id="PIX77015.1"/>
    </source>
</evidence>
<dbReference type="GO" id="GO:0009244">
    <property type="term" value="P:lipopolysaccharide core region biosynthetic process"/>
    <property type="evidence" value="ECO:0007669"/>
    <property type="project" value="TreeGrafter"/>
</dbReference>
<evidence type="ECO:0000256" key="1">
    <source>
        <dbReference type="ARBA" id="ARBA00022676"/>
    </source>
</evidence>
<dbReference type="InterPro" id="IPR002201">
    <property type="entry name" value="Glyco_trans_9"/>
</dbReference>
<dbReference type="GO" id="GO:0005829">
    <property type="term" value="C:cytosol"/>
    <property type="evidence" value="ECO:0007669"/>
    <property type="project" value="TreeGrafter"/>
</dbReference>
<dbReference type="InterPro" id="IPR051199">
    <property type="entry name" value="LPS_LOS_Heptosyltrfase"/>
</dbReference>
<protein>
    <recommendedName>
        <fullName evidence="5">Lipopolysaccharide heptosyltransferase II</fullName>
    </recommendedName>
</protein>
<dbReference type="Pfam" id="PF01075">
    <property type="entry name" value="Glyco_transf_9"/>
    <property type="match status" value="1"/>
</dbReference>
<evidence type="ECO:0008006" key="5">
    <source>
        <dbReference type="Google" id="ProtNLM"/>
    </source>
</evidence>
<accession>A0A2M7M2V9</accession>
<dbReference type="Proteomes" id="UP000229703">
    <property type="component" value="Unassembled WGS sequence"/>
</dbReference>
<dbReference type="CDD" id="cd03789">
    <property type="entry name" value="GT9_LPS_heptosyltransferase"/>
    <property type="match status" value="1"/>
</dbReference>
<keyword evidence="2" id="KW-0808">Transferase</keyword>